<feature type="domain" description="DUF6570" evidence="1">
    <location>
        <begin position="774"/>
        <end position="886"/>
    </location>
</feature>
<proteinExistence type="predicted"/>
<dbReference type="EMBL" id="CAMXCT030001214">
    <property type="protein sequence ID" value="CAL4775205.1"/>
    <property type="molecule type" value="Genomic_DNA"/>
</dbReference>
<sequence length="1825" mass="207462">MESSLFEDLLCFLQKEELVLKALRATNLKACLRTGTGTKGYEANAERAKYYRIYNKIEKLVTADQKGTLMDWERRLCSEAEDIDFARLLAIFASREEELKQMRKPSLEACFNSNLSNTDKDLKFCRNFLKRKKTSMTDEQQKVVDEWEEKICADGAGLCPAIDADFARLLTILENRQDDLRQMRKTSLEACFNSNLSKTDMDLKFCQNFFKRKKTSMTDEQQKVVDEWEEIICADGEGLCPAIEADFARLLTILENRQDDLRQMQKTSLEACFNSSLSNTDKDLNFCRNFFKRKKTSMTDEQQKVVDEWEEIICADGAGLCPAIEADFARLLTILENRQDDLRQMQKTSLEACFNSSLSNTDKDLNFCRNFFKRKKTSMTDEQQKVVDEWEEIICADGAGLCPAIEADFARLLTILENREDDLRQMQKTSLEACFGTRVSNADNDLGFGRNFFRRRKDMLTDEQRKVLEDWSSKICSQEHVDDGFRRFLATLHARAQELSALRKCDLKGIFSSHMCKKDSELKFCQNFWRRSAEKLSPEQKEQVEDLKAGILWPHAQDDRAALRPAVVRMLDKFENILARREAEFRGFGAASVHGLFTGHAKKSDSEVRFCYDFVSRVFPKLEDSEQQRLRIKLDDLLLKSCCVPVKSSYQAKLHDAETVLGDALPRPRLPKSLRQLFGNSMDAEARIMPFLHRVHEVDEFMVSLKFQDCDYCHEGWFGSDRKRSDLPGGFETETYKKTNFLRAPENQWLDPERPICQNCLREAKGRAAEGYPKEPFRLTGANFADPGPTLPETDALSFFEEEILSPIQHIVRIFTLHATGQCELRGHVGNLFQNGPQYVRDIPAAVGDMKMLLIRRCPKDPNRKQRVPFLVSRRRLQRALDRLCRTLEEDGSLALQPGALTPGGYVDLVKRGNLDQYADTEEGEEPHGLQVHVVEQRPWERVERKLFALWMSCSLELQMAAQVRLLHEPEDVQDPAERVDVLWKNLRAAMDAKAPDVVGGPSDLMFTTLAQYLSLQFSDKNVQDVENILHDELTAVQELASWEEPLVSDGLWSPEDVAGQQTEAELKDDLWETICKANESASNKSTIRRFGAARVQGVPILDPPTVASRNQLVREDQPYYIVAGFVKLFPLGQGDFWAHLQQRQEENQQPLSFWEWLKHLLLRSDGRFQAHPRFYFFALNTALRNKALRARGYFMKRQQGASSNVAYTTEELFNMGKAQFTKIVSAFEHSMAGSAQEKLRERSDLEAMVEQIEQETLQDQAHALLQAWREAESAGNMLEQQGFATSAAEVRAVCSVAKAAVEKVLSPETIEAQAKPSVSCVVVDREMDEGPQPDVARVVADHAAEPMQQEIEVSPAAEEESGFACSRGRSGPKTIQDLLLEVQQRSLCVQGGGEIPCRFSTLTTAIYHWDDLATCLERYEAAVLQQRNNRADPLEPAERQLSSERRRVLRYPGVVAWFTAYKMELFYKHVLRYEDGQGVFEWGAGGIMHLHSINFGSCMPRVDPTAAGMQQPDEKSAEIAAQFAEMHEEYLTDWSLSKAEKWTFHEVDNCAARSARVGSPLHTDSESDGSEDMEDALDEKCVRRKAPGAGLDLGAAADLFGQHAVAEDVDFQRVYPTATTMVYVLSQGARVTQALTETDRSLLRSLDVSLQDPTWHPCRISVAQKALLMTNNCRLVRRARRKWYRRLTDKCNRHDRHGGAGFEIPPVHVEANVDTQPEEEEGAEPEAEVVTARMQQCPLRVGTLNMHLLSPGTWLEDLLDKCDVLFLQEVTAECLEDLCLLGQQNGYEAVSPLLRGQTPEVEMVERGSSKVMKGAMSGEPWLLK</sequence>
<evidence type="ECO:0000313" key="4">
    <source>
        <dbReference type="Proteomes" id="UP001152797"/>
    </source>
</evidence>
<dbReference type="Proteomes" id="UP001152797">
    <property type="component" value="Unassembled WGS sequence"/>
</dbReference>
<name>A0A9P1CC02_9DINO</name>
<dbReference type="InterPro" id="IPR046700">
    <property type="entry name" value="DUF6570"/>
</dbReference>
<gene>
    <name evidence="2" type="ORF">C1SCF055_LOCUS15131</name>
</gene>
<evidence type="ECO:0000259" key="1">
    <source>
        <dbReference type="Pfam" id="PF20209"/>
    </source>
</evidence>
<organism evidence="2">
    <name type="scientific">Cladocopium goreaui</name>
    <dbReference type="NCBI Taxonomy" id="2562237"/>
    <lineage>
        <taxon>Eukaryota</taxon>
        <taxon>Sar</taxon>
        <taxon>Alveolata</taxon>
        <taxon>Dinophyceae</taxon>
        <taxon>Suessiales</taxon>
        <taxon>Symbiodiniaceae</taxon>
        <taxon>Cladocopium</taxon>
    </lineage>
</organism>
<accession>A0A9P1CC02</accession>
<reference evidence="2" key="1">
    <citation type="submission" date="2022-10" db="EMBL/GenBank/DDBJ databases">
        <authorList>
            <person name="Chen Y."/>
            <person name="Dougan E. K."/>
            <person name="Chan C."/>
            <person name="Rhodes N."/>
            <person name="Thang M."/>
        </authorList>
    </citation>
    <scope>NUCLEOTIDE SEQUENCE</scope>
</reference>
<comment type="caution">
    <text evidence="2">The sequence shown here is derived from an EMBL/GenBank/DDBJ whole genome shotgun (WGS) entry which is preliminary data.</text>
</comment>
<dbReference type="OrthoDB" id="2869144at2759"/>
<evidence type="ECO:0000313" key="3">
    <source>
        <dbReference type="EMBL" id="CAL4775205.1"/>
    </source>
</evidence>
<dbReference type="EMBL" id="CAMXCT020001214">
    <property type="protein sequence ID" value="CAL1141268.1"/>
    <property type="molecule type" value="Genomic_DNA"/>
</dbReference>
<protein>
    <recommendedName>
        <fullName evidence="1">DUF6570 domain-containing protein</fullName>
    </recommendedName>
</protein>
<dbReference type="EMBL" id="CAMXCT010001214">
    <property type="protein sequence ID" value="CAI3987893.1"/>
    <property type="molecule type" value="Genomic_DNA"/>
</dbReference>
<keyword evidence="4" id="KW-1185">Reference proteome</keyword>
<reference evidence="3 4" key="2">
    <citation type="submission" date="2024-05" db="EMBL/GenBank/DDBJ databases">
        <authorList>
            <person name="Chen Y."/>
            <person name="Shah S."/>
            <person name="Dougan E. K."/>
            <person name="Thang M."/>
            <person name="Chan C."/>
        </authorList>
    </citation>
    <scope>NUCLEOTIDE SEQUENCE [LARGE SCALE GENOMIC DNA]</scope>
</reference>
<dbReference type="Pfam" id="PF20209">
    <property type="entry name" value="DUF6570"/>
    <property type="match status" value="1"/>
</dbReference>
<evidence type="ECO:0000313" key="2">
    <source>
        <dbReference type="EMBL" id="CAI3987893.1"/>
    </source>
</evidence>